<gene>
    <name evidence="1" type="ORF">QR680_009602</name>
</gene>
<dbReference type="AlphaFoldDB" id="A0AA39IMP6"/>
<accession>A0AA39IMP6</accession>
<proteinExistence type="predicted"/>
<comment type="caution">
    <text evidence="1">The sequence shown here is derived from an EMBL/GenBank/DDBJ whole genome shotgun (WGS) entry which is preliminary data.</text>
</comment>
<organism evidence="1 2">
    <name type="scientific">Steinernema hermaphroditum</name>
    <dbReference type="NCBI Taxonomy" id="289476"/>
    <lineage>
        <taxon>Eukaryota</taxon>
        <taxon>Metazoa</taxon>
        <taxon>Ecdysozoa</taxon>
        <taxon>Nematoda</taxon>
        <taxon>Chromadorea</taxon>
        <taxon>Rhabditida</taxon>
        <taxon>Tylenchina</taxon>
        <taxon>Panagrolaimomorpha</taxon>
        <taxon>Strongyloidoidea</taxon>
        <taxon>Steinernematidae</taxon>
        <taxon>Steinernema</taxon>
    </lineage>
</organism>
<name>A0AA39IMP6_9BILA</name>
<dbReference type="PANTHER" id="PTHR28592">
    <property type="entry name" value="ARMADILLO REPEAT-CONTAINING PROTEIN 1"/>
    <property type="match status" value="1"/>
</dbReference>
<protein>
    <submittedName>
        <fullName evidence="1">Uncharacterized protein</fullName>
    </submittedName>
</protein>
<sequence>MHMEEVNGVGVPETEETRMYNVAKAYYSVCKKCTDKKVLLSDSTTSVGLVELLTHGGPKVVFAASKILLLLTETPELCFVLDGIAGLSDQIAAAAEREAQPKTLRNLLLVQTRIVSAQRELNNKLSQDQSENMKQSFLPVRDSRTVIFKFDFLSHDVKRSIESVLLNIKGVVSLCFDTPQLRIAIRAKYNLSPRDLASAIISCSGMDSIKHIVKNDYGTFEEHAYYAELLESSVSDELPRYLDEDLDVFDSKQCVATQEQVASLVETAVTWFSSVRSLFW</sequence>
<dbReference type="Proteomes" id="UP001175271">
    <property type="component" value="Unassembled WGS sequence"/>
</dbReference>
<evidence type="ECO:0000313" key="1">
    <source>
        <dbReference type="EMBL" id="KAK0426239.1"/>
    </source>
</evidence>
<reference evidence="1" key="1">
    <citation type="submission" date="2023-06" db="EMBL/GenBank/DDBJ databases">
        <title>Genomic analysis of the entomopathogenic nematode Steinernema hermaphroditum.</title>
        <authorList>
            <person name="Schwarz E.M."/>
            <person name="Heppert J.K."/>
            <person name="Baniya A."/>
            <person name="Schwartz H.T."/>
            <person name="Tan C.-H."/>
            <person name="Antoshechkin I."/>
            <person name="Sternberg P.W."/>
            <person name="Goodrich-Blair H."/>
            <person name="Dillman A.R."/>
        </authorList>
    </citation>
    <scope>NUCLEOTIDE SEQUENCE</scope>
    <source>
        <strain evidence="1">PS9179</strain>
        <tissue evidence="1">Whole animal</tissue>
    </source>
</reference>
<dbReference type="EMBL" id="JAUCMV010000001">
    <property type="protein sequence ID" value="KAK0426239.1"/>
    <property type="molecule type" value="Genomic_DNA"/>
</dbReference>
<keyword evidence="2" id="KW-1185">Reference proteome</keyword>
<dbReference type="PANTHER" id="PTHR28592:SF1">
    <property type="entry name" value="ARMADILLO REPEAT-CONTAINING PROTEIN 1"/>
    <property type="match status" value="1"/>
</dbReference>
<evidence type="ECO:0000313" key="2">
    <source>
        <dbReference type="Proteomes" id="UP001175271"/>
    </source>
</evidence>